<dbReference type="AlphaFoldDB" id="A0A6G2BJJ7"/>
<gene>
    <name evidence="1" type="ORF">F0L17_25825</name>
</gene>
<dbReference type="Proteomes" id="UP000473014">
    <property type="component" value="Unassembled WGS sequence"/>
</dbReference>
<protein>
    <recommendedName>
        <fullName evidence="3">Transposase</fullName>
    </recommendedName>
</protein>
<evidence type="ECO:0000313" key="1">
    <source>
        <dbReference type="EMBL" id="MTE22457.1"/>
    </source>
</evidence>
<evidence type="ECO:0008006" key="3">
    <source>
        <dbReference type="Google" id="ProtNLM"/>
    </source>
</evidence>
<reference evidence="1 2" key="1">
    <citation type="submission" date="2019-11" db="EMBL/GenBank/DDBJ databases">
        <authorList>
            <person name="Yuan L."/>
        </authorList>
    </citation>
    <scope>NUCLEOTIDE SEQUENCE [LARGE SCALE GENOMIC DNA]</scope>
    <source>
        <strain evidence="1 2">TRM43335</strain>
    </source>
</reference>
<comment type="caution">
    <text evidence="1">The sequence shown here is derived from an EMBL/GenBank/DDBJ whole genome shotgun (WGS) entry which is preliminary data.</text>
</comment>
<dbReference type="OrthoDB" id="4154410at2"/>
<dbReference type="EMBL" id="WIXO01000001">
    <property type="protein sequence ID" value="MTE22457.1"/>
    <property type="molecule type" value="Genomic_DNA"/>
</dbReference>
<proteinExistence type="predicted"/>
<keyword evidence="2" id="KW-1185">Reference proteome</keyword>
<organism evidence="1 2">
    <name type="scientific">Streptomyces taklimakanensis</name>
    <dbReference type="NCBI Taxonomy" id="2569853"/>
    <lineage>
        <taxon>Bacteria</taxon>
        <taxon>Bacillati</taxon>
        <taxon>Actinomycetota</taxon>
        <taxon>Actinomycetes</taxon>
        <taxon>Kitasatosporales</taxon>
        <taxon>Streptomycetaceae</taxon>
        <taxon>Streptomyces</taxon>
    </lineage>
</organism>
<sequence>MQQPLDERGEASTVRQSLLALVRPLRNETFARLGVGLGVSEATAWHYADRAPTGLGEGDVVIVDGILIPNGRVAADEPYGHERWRSCRTRRDR</sequence>
<name>A0A6G2BJJ7_9ACTN</name>
<accession>A0A6G2BJJ7</accession>
<evidence type="ECO:0000313" key="2">
    <source>
        <dbReference type="Proteomes" id="UP000473014"/>
    </source>
</evidence>